<evidence type="ECO:0000256" key="2">
    <source>
        <dbReference type="SAM" id="SignalP"/>
    </source>
</evidence>
<organism evidence="3">
    <name type="scientific">uncultured Rubrobacteraceae bacterium</name>
    <dbReference type="NCBI Taxonomy" id="349277"/>
    <lineage>
        <taxon>Bacteria</taxon>
        <taxon>Bacillati</taxon>
        <taxon>Actinomycetota</taxon>
        <taxon>Rubrobacteria</taxon>
        <taxon>Rubrobacterales</taxon>
        <taxon>Rubrobacteraceae</taxon>
        <taxon>environmental samples</taxon>
    </lineage>
</organism>
<feature type="signal peptide" evidence="2">
    <location>
        <begin position="1"/>
        <end position="23"/>
    </location>
</feature>
<feature type="compositionally biased region" description="Basic and acidic residues" evidence="1">
    <location>
        <begin position="309"/>
        <end position="322"/>
    </location>
</feature>
<sequence>MGRIAIVVLTLALALSSSTAAFAALRVGTNSAEVLTGTHSADLLNGKGAGDALRGLAANDVYYFADGYGQDTLVERAQHKVGGKVLPGGKDSLNFSRVTSAMSVYLTPEWPTSGDSYGNQGVTTDSDSVKHRVALGTSPVENVTGGSGGTDFIGGGGASNTLRPGGGPNNTLRDFGGWVGGEGLPAIPNASGDTYSGFGSLPSGGRADVADWGGGTDRLVLPGGASDYHLDSVDLDGVGATEESLQVYDPRINASIFVYGHFGEYSNWTRSYGMHGQIERVQFADGVFDTAQAPRLQARNLGATTGIAREAERAAEEARSDAPTDPTRPG</sequence>
<reference evidence="3" key="1">
    <citation type="submission" date="2020-02" db="EMBL/GenBank/DDBJ databases">
        <authorList>
            <person name="Meier V. D."/>
        </authorList>
    </citation>
    <scope>NUCLEOTIDE SEQUENCE</scope>
    <source>
        <strain evidence="3">AVDCRST_MAG22</strain>
    </source>
</reference>
<feature type="chain" id="PRO_5027004452" description="Alkaline phosphatase" evidence="2">
    <location>
        <begin position="24"/>
        <end position="330"/>
    </location>
</feature>
<evidence type="ECO:0000256" key="1">
    <source>
        <dbReference type="SAM" id="MobiDB-lite"/>
    </source>
</evidence>
<name>A0A6J4QAG8_9ACTN</name>
<gene>
    <name evidence="3" type="ORF">AVDCRST_MAG22-3865</name>
</gene>
<dbReference type="EMBL" id="CADCUV010000186">
    <property type="protein sequence ID" value="CAA9438424.1"/>
    <property type="molecule type" value="Genomic_DNA"/>
</dbReference>
<dbReference type="InterPro" id="IPR011049">
    <property type="entry name" value="Serralysin-like_metalloprot_C"/>
</dbReference>
<proteinExistence type="predicted"/>
<evidence type="ECO:0008006" key="4">
    <source>
        <dbReference type="Google" id="ProtNLM"/>
    </source>
</evidence>
<dbReference type="AlphaFoldDB" id="A0A6J4QAG8"/>
<evidence type="ECO:0000313" key="3">
    <source>
        <dbReference type="EMBL" id="CAA9438424.1"/>
    </source>
</evidence>
<keyword evidence="2" id="KW-0732">Signal</keyword>
<accession>A0A6J4QAG8</accession>
<feature type="region of interest" description="Disordered" evidence="1">
    <location>
        <begin position="308"/>
        <end position="330"/>
    </location>
</feature>
<protein>
    <recommendedName>
        <fullName evidence="4">Alkaline phosphatase</fullName>
    </recommendedName>
</protein>
<dbReference type="SUPFAM" id="SSF51120">
    <property type="entry name" value="beta-Roll"/>
    <property type="match status" value="1"/>
</dbReference>